<keyword evidence="3" id="KW-1003">Cell membrane</keyword>
<evidence type="ECO:0000313" key="9">
    <source>
        <dbReference type="Proteomes" id="UP001198701"/>
    </source>
</evidence>
<organism evidence="8 9">
    <name type="scientific">Massilia agrisoli</name>
    <dbReference type="NCBI Taxonomy" id="2892444"/>
    <lineage>
        <taxon>Bacteria</taxon>
        <taxon>Pseudomonadati</taxon>
        <taxon>Pseudomonadota</taxon>
        <taxon>Betaproteobacteria</taxon>
        <taxon>Burkholderiales</taxon>
        <taxon>Oxalobacteraceae</taxon>
        <taxon>Telluria group</taxon>
        <taxon>Massilia</taxon>
    </lineage>
</organism>
<evidence type="ECO:0000256" key="4">
    <source>
        <dbReference type="ARBA" id="ARBA00022692"/>
    </source>
</evidence>
<keyword evidence="4 7" id="KW-0812">Transmembrane</keyword>
<evidence type="ECO:0000256" key="7">
    <source>
        <dbReference type="SAM" id="Phobius"/>
    </source>
</evidence>
<name>A0ABS8IN23_9BURK</name>
<evidence type="ECO:0000313" key="8">
    <source>
        <dbReference type="EMBL" id="MCC6069995.1"/>
    </source>
</evidence>
<comment type="similarity">
    <text evidence="2">Belongs to the DoxX family.</text>
</comment>
<evidence type="ECO:0000256" key="2">
    <source>
        <dbReference type="ARBA" id="ARBA00006679"/>
    </source>
</evidence>
<dbReference type="PANTHER" id="PTHR33452:SF1">
    <property type="entry name" value="INNER MEMBRANE PROTEIN YPHA-RELATED"/>
    <property type="match status" value="1"/>
</dbReference>
<comment type="caution">
    <text evidence="8">The sequence shown here is derived from an EMBL/GenBank/DDBJ whole genome shotgun (WGS) entry which is preliminary data.</text>
</comment>
<evidence type="ECO:0000256" key="3">
    <source>
        <dbReference type="ARBA" id="ARBA00022475"/>
    </source>
</evidence>
<feature type="transmembrane region" description="Helical" evidence="7">
    <location>
        <begin position="106"/>
        <end position="123"/>
    </location>
</feature>
<comment type="subcellular location">
    <subcellularLocation>
        <location evidence="1">Cell membrane</location>
        <topology evidence="1">Multi-pass membrane protein</topology>
    </subcellularLocation>
</comment>
<evidence type="ECO:0000256" key="6">
    <source>
        <dbReference type="ARBA" id="ARBA00023136"/>
    </source>
</evidence>
<sequence>MNNASNKFYPIGRALVGVLFAVSGINKILGFSYVAGWMASSGLPMASLLLALTIVLEVGGGLLLISGIQAGLAAAALALFLVPVTAIFHAFWSADAAGFQGQLTHFLKNVAVFGGLLMVWGAERLRSADTGKRAGSLGRSAV</sequence>
<reference evidence="8 9" key="1">
    <citation type="submission" date="2021-11" db="EMBL/GenBank/DDBJ databases">
        <authorList>
            <person name="Huq M.A."/>
        </authorList>
    </citation>
    <scope>NUCLEOTIDE SEQUENCE [LARGE SCALE GENOMIC DNA]</scope>
    <source>
        <strain evidence="8 9">MAHUQ-52</strain>
    </source>
</reference>
<dbReference type="Proteomes" id="UP001198701">
    <property type="component" value="Unassembled WGS sequence"/>
</dbReference>
<protein>
    <submittedName>
        <fullName evidence="8">DoxX family protein</fullName>
    </submittedName>
</protein>
<gene>
    <name evidence="8" type="ORF">LMJ30_03345</name>
</gene>
<keyword evidence="6 7" id="KW-0472">Membrane</keyword>
<dbReference type="PANTHER" id="PTHR33452">
    <property type="entry name" value="OXIDOREDUCTASE CATD-RELATED"/>
    <property type="match status" value="1"/>
</dbReference>
<proteinExistence type="inferred from homology"/>
<feature type="transmembrane region" description="Helical" evidence="7">
    <location>
        <begin position="72"/>
        <end position="94"/>
    </location>
</feature>
<dbReference type="Pfam" id="PF07681">
    <property type="entry name" value="DoxX"/>
    <property type="match status" value="1"/>
</dbReference>
<feature type="transmembrane region" description="Helical" evidence="7">
    <location>
        <begin position="45"/>
        <end position="65"/>
    </location>
</feature>
<dbReference type="InterPro" id="IPR051907">
    <property type="entry name" value="DoxX-like_oxidoreductase"/>
</dbReference>
<keyword evidence="5 7" id="KW-1133">Transmembrane helix</keyword>
<accession>A0ABS8IN23</accession>
<dbReference type="RefSeq" id="WP_229430919.1">
    <property type="nucleotide sequence ID" value="NZ_JAJHPV010000004.1"/>
</dbReference>
<keyword evidence="9" id="KW-1185">Reference proteome</keyword>
<dbReference type="InterPro" id="IPR032808">
    <property type="entry name" value="DoxX"/>
</dbReference>
<dbReference type="EMBL" id="JAJHPV010000004">
    <property type="protein sequence ID" value="MCC6069995.1"/>
    <property type="molecule type" value="Genomic_DNA"/>
</dbReference>
<evidence type="ECO:0000256" key="5">
    <source>
        <dbReference type="ARBA" id="ARBA00022989"/>
    </source>
</evidence>
<feature type="transmembrane region" description="Helical" evidence="7">
    <location>
        <begin position="12"/>
        <end position="39"/>
    </location>
</feature>
<evidence type="ECO:0000256" key="1">
    <source>
        <dbReference type="ARBA" id="ARBA00004651"/>
    </source>
</evidence>